<gene>
    <name evidence="1" type="ORF">H9704_11295</name>
</gene>
<dbReference type="AlphaFoldDB" id="A0A9D2N357"/>
<sequence length="56" mass="6227">MTHLELIAKVGGGNAEIVDMYLGGRLTRQELGNVLGKNRAAAVEMYVEGRRRERRA</sequence>
<proteinExistence type="predicted"/>
<reference evidence="1" key="1">
    <citation type="journal article" date="2021" name="PeerJ">
        <title>Extensive microbial diversity within the chicken gut microbiome revealed by metagenomics and culture.</title>
        <authorList>
            <person name="Gilroy R."/>
            <person name="Ravi A."/>
            <person name="Getino M."/>
            <person name="Pursley I."/>
            <person name="Horton D.L."/>
            <person name="Alikhan N.F."/>
            <person name="Baker D."/>
            <person name="Gharbi K."/>
            <person name="Hall N."/>
            <person name="Watson M."/>
            <person name="Adriaenssens E.M."/>
            <person name="Foster-Nyarko E."/>
            <person name="Jarju S."/>
            <person name="Secka A."/>
            <person name="Antonio M."/>
            <person name="Oren A."/>
            <person name="Chaudhuri R.R."/>
            <person name="La Ragione R."/>
            <person name="Hildebrand F."/>
            <person name="Pallen M.J."/>
        </authorList>
    </citation>
    <scope>NUCLEOTIDE SEQUENCE</scope>
    <source>
        <strain evidence="1">CHK180-15479</strain>
    </source>
</reference>
<dbReference type="EMBL" id="DWWT01000058">
    <property type="protein sequence ID" value="HJC06716.1"/>
    <property type="molecule type" value="Genomic_DNA"/>
</dbReference>
<reference evidence="1" key="2">
    <citation type="submission" date="2021-04" db="EMBL/GenBank/DDBJ databases">
        <authorList>
            <person name="Gilroy R."/>
        </authorList>
    </citation>
    <scope>NUCLEOTIDE SEQUENCE</scope>
    <source>
        <strain evidence="1">CHK180-15479</strain>
    </source>
</reference>
<name>A0A9D2N357_9FIRM</name>
<accession>A0A9D2N357</accession>
<evidence type="ECO:0000313" key="1">
    <source>
        <dbReference type="EMBL" id="HJC06716.1"/>
    </source>
</evidence>
<evidence type="ECO:0000313" key="2">
    <source>
        <dbReference type="Proteomes" id="UP000823910"/>
    </source>
</evidence>
<protein>
    <submittedName>
        <fullName evidence="1">Uncharacterized protein</fullName>
    </submittedName>
</protein>
<comment type="caution">
    <text evidence="1">The sequence shown here is derived from an EMBL/GenBank/DDBJ whole genome shotgun (WGS) entry which is preliminary data.</text>
</comment>
<organism evidence="1 2">
    <name type="scientific">Candidatus Enterocloster excrementipullorum</name>
    <dbReference type="NCBI Taxonomy" id="2838559"/>
    <lineage>
        <taxon>Bacteria</taxon>
        <taxon>Bacillati</taxon>
        <taxon>Bacillota</taxon>
        <taxon>Clostridia</taxon>
        <taxon>Lachnospirales</taxon>
        <taxon>Lachnospiraceae</taxon>
        <taxon>Enterocloster</taxon>
    </lineage>
</organism>
<dbReference type="Proteomes" id="UP000823910">
    <property type="component" value="Unassembled WGS sequence"/>
</dbReference>